<feature type="region of interest" description="Disordered" evidence="1">
    <location>
        <begin position="351"/>
        <end position="374"/>
    </location>
</feature>
<comment type="caution">
    <text evidence="2">The sequence shown here is derived from an EMBL/GenBank/DDBJ whole genome shotgun (WGS) entry which is preliminary data.</text>
</comment>
<organism evidence="2 3">
    <name type="scientific">Vermiconidia calcicola</name>
    <dbReference type="NCBI Taxonomy" id="1690605"/>
    <lineage>
        <taxon>Eukaryota</taxon>
        <taxon>Fungi</taxon>
        <taxon>Dikarya</taxon>
        <taxon>Ascomycota</taxon>
        <taxon>Pezizomycotina</taxon>
        <taxon>Dothideomycetes</taxon>
        <taxon>Dothideomycetidae</taxon>
        <taxon>Mycosphaerellales</taxon>
        <taxon>Extremaceae</taxon>
        <taxon>Vermiconidia</taxon>
    </lineage>
</organism>
<feature type="compositionally biased region" description="Polar residues" evidence="1">
    <location>
        <begin position="355"/>
        <end position="367"/>
    </location>
</feature>
<evidence type="ECO:0000313" key="2">
    <source>
        <dbReference type="EMBL" id="KAK5545922.1"/>
    </source>
</evidence>
<dbReference type="InterPro" id="IPR036047">
    <property type="entry name" value="F-box-like_dom_sf"/>
</dbReference>
<reference evidence="2 3" key="1">
    <citation type="submission" date="2023-06" db="EMBL/GenBank/DDBJ databases">
        <title>Black Yeasts Isolated from many extreme environments.</title>
        <authorList>
            <person name="Coleine C."/>
            <person name="Stajich J.E."/>
            <person name="Selbmann L."/>
        </authorList>
    </citation>
    <scope>NUCLEOTIDE SEQUENCE [LARGE SCALE GENOMIC DNA]</scope>
    <source>
        <strain evidence="2 3">CCFEE 5887</strain>
    </source>
</reference>
<protein>
    <recommendedName>
        <fullName evidence="4">F-box domain-containing protein</fullName>
    </recommendedName>
</protein>
<evidence type="ECO:0000313" key="3">
    <source>
        <dbReference type="Proteomes" id="UP001345827"/>
    </source>
</evidence>
<accession>A0AAV9QPK6</accession>
<dbReference type="EMBL" id="JAXLQG010000001">
    <property type="protein sequence ID" value="KAK5545922.1"/>
    <property type="molecule type" value="Genomic_DNA"/>
</dbReference>
<evidence type="ECO:0000256" key="1">
    <source>
        <dbReference type="SAM" id="MobiDB-lite"/>
    </source>
</evidence>
<feature type="compositionally biased region" description="Basic residues" evidence="1">
    <location>
        <begin position="1"/>
        <end position="11"/>
    </location>
</feature>
<dbReference type="SUPFAM" id="SSF81383">
    <property type="entry name" value="F-box domain"/>
    <property type="match status" value="1"/>
</dbReference>
<name>A0AAV9QPK6_9PEZI</name>
<dbReference type="Proteomes" id="UP001345827">
    <property type="component" value="Unassembled WGS sequence"/>
</dbReference>
<evidence type="ECO:0008006" key="4">
    <source>
        <dbReference type="Google" id="ProtNLM"/>
    </source>
</evidence>
<dbReference type="AlphaFoldDB" id="A0AAV9QPK6"/>
<gene>
    <name evidence="2" type="ORF">LTR25_000932</name>
</gene>
<feature type="region of interest" description="Disordered" evidence="1">
    <location>
        <begin position="1"/>
        <end position="32"/>
    </location>
</feature>
<sequence>MPRSGIARKHSKEPTHVEVSEHAQYHQPSVNTRLQHATSSLRRRSGNFLAAMPAPMTGRSSGSQRKQSLFITLLPPDLHYIIATKYLDFDTLLALRQTCHMMRHLLTPDQVRRVRSKLIQGYLEDEARQFQDYRIHFPSQRLGHLWDLLHAAFDFRLLERPARELRCYGCLQTKPLWCFVERMSSRGTGLGAKSAHDRMCKDCMSRYRDIEGQWWKENWVKKSETARKTSKGRRIRRWALEGKSLVNPPQEVGVCAACGGSSFELWWGCVACFETEQKARREEDLDLMEMSGLERKVVDAFDAWRCRREMKYRQRQAKRERRPIRHRLLGTPGIPWTGGLSERKAALEEWKESKTNPASTLSKSGKGTDSGWRAIDQAPLPKTRREARCATCWIPGALRRMYMLGFAYEGALDRERWCQGCQQDQELRHARRVERKMRLDGKIEDEETLSDCEDYGLSQLFNQE</sequence>
<proteinExistence type="predicted"/>
<feature type="compositionally biased region" description="Basic and acidic residues" evidence="1">
    <location>
        <begin position="12"/>
        <end position="24"/>
    </location>
</feature>
<keyword evidence="3" id="KW-1185">Reference proteome</keyword>